<dbReference type="SUPFAM" id="SSF51338">
    <property type="entry name" value="Composite domain of metallo-dependent hydrolases"/>
    <property type="match status" value="1"/>
</dbReference>
<keyword evidence="2" id="KW-1185">Reference proteome</keyword>
<reference evidence="1 2" key="1">
    <citation type="submission" date="2022-06" db="EMBL/GenBank/DDBJ databases">
        <title>Isolation of gut microbiota from human fecal samples.</title>
        <authorList>
            <person name="Pamer E.G."/>
            <person name="Barat B."/>
            <person name="Waligurski E."/>
            <person name="Medina S."/>
            <person name="Paddock L."/>
            <person name="Mostad J."/>
        </authorList>
    </citation>
    <scope>NUCLEOTIDE SEQUENCE [LARGE SCALE GENOMIC DNA]</scope>
    <source>
        <strain evidence="1 2">DFI.7.95</strain>
    </source>
</reference>
<evidence type="ECO:0000313" key="2">
    <source>
        <dbReference type="Proteomes" id="UP001524478"/>
    </source>
</evidence>
<proteinExistence type="predicted"/>
<dbReference type="Gene3D" id="2.30.40.10">
    <property type="entry name" value="Urease, subunit C, domain 1"/>
    <property type="match status" value="1"/>
</dbReference>
<sequence length="78" mass="8826">TFSEGFFLGTKGGGSFIGKVGSFEKGYEIDALVIYDSSLSDINELSIEERLKKFIYIGDDSYIVERYVKGRRIEKPFV</sequence>
<protein>
    <submittedName>
        <fullName evidence="1">Guanine deaminase</fullName>
    </submittedName>
</protein>
<organism evidence="1 2">
    <name type="scientific">Tissierella carlieri</name>
    <dbReference type="NCBI Taxonomy" id="689904"/>
    <lineage>
        <taxon>Bacteria</taxon>
        <taxon>Bacillati</taxon>
        <taxon>Bacillota</taxon>
        <taxon>Tissierellia</taxon>
        <taxon>Tissierellales</taxon>
        <taxon>Tissierellaceae</taxon>
        <taxon>Tissierella</taxon>
    </lineage>
</organism>
<gene>
    <name evidence="1" type="ORF">NE686_22630</name>
</gene>
<dbReference type="Gene3D" id="3.20.20.140">
    <property type="entry name" value="Metal-dependent hydrolases"/>
    <property type="match status" value="1"/>
</dbReference>
<accession>A0ABT1SHC3</accession>
<comment type="caution">
    <text evidence="1">The sequence shown here is derived from an EMBL/GenBank/DDBJ whole genome shotgun (WGS) entry which is preliminary data.</text>
</comment>
<feature type="non-terminal residue" evidence="1">
    <location>
        <position position="1"/>
    </location>
</feature>
<dbReference type="EMBL" id="JANGAC010000086">
    <property type="protein sequence ID" value="MCQ4925894.1"/>
    <property type="molecule type" value="Genomic_DNA"/>
</dbReference>
<dbReference type="Proteomes" id="UP001524478">
    <property type="component" value="Unassembled WGS sequence"/>
</dbReference>
<name>A0ABT1SHC3_9FIRM</name>
<dbReference type="InterPro" id="IPR011059">
    <property type="entry name" value="Metal-dep_hydrolase_composite"/>
</dbReference>
<evidence type="ECO:0000313" key="1">
    <source>
        <dbReference type="EMBL" id="MCQ4925894.1"/>
    </source>
</evidence>
<feature type="non-terminal residue" evidence="1">
    <location>
        <position position="78"/>
    </location>
</feature>